<keyword evidence="15" id="KW-1185">Reference proteome</keyword>
<dbReference type="Proteomes" id="UP000594263">
    <property type="component" value="Unplaced"/>
</dbReference>
<dbReference type="GO" id="GO:0005506">
    <property type="term" value="F:iron ion binding"/>
    <property type="evidence" value="ECO:0007669"/>
    <property type="project" value="InterPro"/>
</dbReference>
<accession>A0A7N0V428</accession>
<dbReference type="GO" id="GO:0016020">
    <property type="term" value="C:membrane"/>
    <property type="evidence" value="ECO:0007669"/>
    <property type="project" value="UniProtKB-SubCell"/>
</dbReference>
<keyword evidence="7" id="KW-1133">Transmembrane helix</keyword>
<dbReference type="InterPro" id="IPR017972">
    <property type="entry name" value="Cyt_P450_CS"/>
</dbReference>
<dbReference type="AlphaFoldDB" id="A0A7N0V428"/>
<name>A0A7N0V428_KALFE</name>
<reference evidence="14" key="1">
    <citation type="submission" date="2021-01" db="UniProtKB">
        <authorList>
            <consortium name="EnsemblPlants"/>
        </authorList>
    </citation>
    <scope>IDENTIFICATION</scope>
</reference>
<dbReference type="PANTHER" id="PTHR47955:SF22">
    <property type="entry name" value="CYTOCHROME P450 83B1-LIKE"/>
    <property type="match status" value="1"/>
</dbReference>
<dbReference type="InterPro" id="IPR002401">
    <property type="entry name" value="Cyt_P450_E_grp-I"/>
</dbReference>
<dbReference type="CDD" id="cd11072">
    <property type="entry name" value="CYP71-like"/>
    <property type="match status" value="1"/>
</dbReference>
<evidence type="ECO:0000256" key="13">
    <source>
        <dbReference type="RuleBase" id="RU000461"/>
    </source>
</evidence>
<keyword evidence="9 12" id="KW-0408">Iron</keyword>
<evidence type="ECO:0008006" key="16">
    <source>
        <dbReference type="Google" id="ProtNLM"/>
    </source>
</evidence>
<evidence type="ECO:0000313" key="14">
    <source>
        <dbReference type="EnsemblPlants" id="Kaladp0100s0017.1.v1.1"/>
    </source>
</evidence>
<evidence type="ECO:0000256" key="9">
    <source>
        <dbReference type="ARBA" id="ARBA00023004"/>
    </source>
</evidence>
<evidence type="ECO:0000313" key="15">
    <source>
        <dbReference type="Proteomes" id="UP000594263"/>
    </source>
</evidence>
<evidence type="ECO:0000256" key="1">
    <source>
        <dbReference type="ARBA" id="ARBA00001971"/>
    </source>
</evidence>
<evidence type="ECO:0000256" key="8">
    <source>
        <dbReference type="ARBA" id="ARBA00023002"/>
    </source>
</evidence>
<keyword evidence="10 13" id="KW-0503">Monooxygenase</keyword>
<proteinExistence type="inferred from homology"/>
<dbReference type="Gene3D" id="1.10.630.10">
    <property type="entry name" value="Cytochrome P450"/>
    <property type="match status" value="1"/>
</dbReference>
<evidence type="ECO:0000256" key="12">
    <source>
        <dbReference type="PIRSR" id="PIRSR602401-1"/>
    </source>
</evidence>
<dbReference type="PROSITE" id="PS00086">
    <property type="entry name" value="CYTOCHROME_P450"/>
    <property type="match status" value="1"/>
</dbReference>
<keyword evidence="5" id="KW-0812">Transmembrane</keyword>
<sequence>MENSVLISLLCLLPIVLLTLVYRAIRPNHKNLPPSPPALPIVGNLFQLDDNNLHICLYKLCCRFGPILSLKLGFRQGLVISSAKLAREALKTNDLIYSSRPLLTGIYTMSYSGHDVAFAEYNDYWREMRKLTTIHLFNLKRVMTFSPLRQNEIRRMLKHIGDLAAESKLVDLSAITMSLTCNIICRAAFGKRYEENGEDAKRFHDLLIETQASFGQLYFRDYFPYTGWLDVLNGAMGRLKIIFKKMDDFYQQIIDEHLDPNRPKAEVEDFIDVMIGIKKTSKDLTWEQIKGVLMNVFVGGSETSASSLVWGMALLAMNPPILKKATDEIRSAYGHKEYIDEEDTSKLPYLKAVVKEIMRMYTATPLLIPRETIDKSIVGGYEIPAKTLVYVNAWAIGRDPDEWEKPHDFYPDRFLGKDIDFKGTDFELIPFGSGRRICPGIHMGSVTVEVGLANLLNAFDWRLPGGVKSEDIDMGATTGIVMHKKVPLILAVKNRVVG</sequence>
<dbReference type="InterPro" id="IPR001128">
    <property type="entry name" value="Cyt_P450"/>
</dbReference>
<protein>
    <recommendedName>
        <fullName evidence="16">Cytochrome P450</fullName>
    </recommendedName>
</protein>
<dbReference type="PANTHER" id="PTHR47955">
    <property type="entry name" value="CYTOCHROME P450 FAMILY 71 PROTEIN"/>
    <property type="match status" value="1"/>
</dbReference>
<dbReference type="InterPro" id="IPR036396">
    <property type="entry name" value="Cyt_P450_sf"/>
</dbReference>
<dbReference type="GO" id="GO:0004497">
    <property type="term" value="F:monooxygenase activity"/>
    <property type="evidence" value="ECO:0007669"/>
    <property type="project" value="UniProtKB-KW"/>
</dbReference>
<dbReference type="FunFam" id="1.10.630.10:FF:000011">
    <property type="entry name" value="Cytochrome P450 83B1"/>
    <property type="match status" value="1"/>
</dbReference>
<dbReference type="Pfam" id="PF00067">
    <property type="entry name" value="p450"/>
    <property type="match status" value="1"/>
</dbReference>
<organism evidence="14 15">
    <name type="scientific">Kalanchoe fedtschenkoi</name>
    <name type="common">Lavender scallops</name>
    <name type="synonym">South American air plant</name>
    <dbReference type="NCBI Taxonomy" id="63787"/>
    <lineage>
        <taxon>Eukaryota</taxon>
        <taxon>Viridiplantae</taxon>
        <taxon>Streptophyta</taxon>
        <taxon>Embryophyta</taxon>
        <taxon>Tracheophyta</taxon>
        <taxon>Spermatophyta</taxon>
        <taxon>Magnoliopsida</taxon>
        <taxon>eudicotyledons</taxon>
        <taxon>Gunneridae</taxon>
        <taxon>Pentapetalae</taxon>
        <taxon>Saxifragales</taxon>
        <taxon>Crassulaceae</taxon>
        <taxon>Kalanchoe</taxon>
    </lineage>
</organism>
<keyword evidence="4 12" id="KW-0349">Heme</keyword>
<evidence type="ECO:0000256" key="7">
    <source>
        <dbReference type="ARBA" id="ARBA00022989"/>
    </source>
</evidence>
<evidence type="ECO:0000256" key="6">
    <source>
        <dbReference type="ARBA" id="ARBA00022723"/>
    </source>
</evidence>
<comment type="cofactor">
    <cofactor evidence="1 12">
        <name>heme</name>
        <dbReference type="ChEBI" id="CHEBI:30413"/>
    </cofactor>
</comment>
<comment type="subcellular location">
    <subcellularLocation>
        <location evidence="2">Membrane</location>
        <topology evidence="2">Single-pass membrane protein</topology>
    </subcellularLocation>
</comment>
<dbReference type="GO" id="GO:0020037">
    <property type="term" value="F:heme binding"/>
    <property type="evidence" value="ECO:0007669"/>
    <property type="project" value="InterPro"/>
</dbReference>
<evidence type="ECO:0000256" key="11">
    <source>
        <dbReference type="ARBA" id="ARBA00023136"/>
    </source>
</evidence>
<dbReference type="PRINTS" id="PR00385">
    <property type="entry name" value="P450"/>
</dbReference>
<evidence type="ECO:0000256" key="10">
    <source>
        <dbReference type="ARBA" id="ARBA00023033"/>
    </source>
</evidence>
<evidence type="ECO:0000256" key="4">
    <source>
        <dbReference type="ARBA" id="ARBA00022617"/>
    </source>
</evidence>
<dbReference type="GO" id="GO:0016705">
    <property type="term" value="F:oxidoreductase activity, acting on paired donors, with incorporation or reduction of molecular oxygen"/>
    <property type="evidence" value="ECO:0007669"/>
    <property type="project" value="InterPro"/>
</dbReference>
<keyword evidence="11" id="KW-0472">Membrane</keyword>
<dbReference type="SUPFAM" id="SSF48264">
    <property type="entry name" value="Cytochrome P450"/>
    <property type="match status" value="1"/>
</dbReference>
<dbReference type="OMA" id="QNEIRRM"/>
<dbReference type="PRINTS" id="PR00463">
    <property type="entry name" value="EP450I"/>
</dbReference>
<keyword evidence="6 12" id="KW-0479">Metal-binding</keyword>
<dbReference type="EnsemblPlants" id="Kaladp0100s0017.1.v1.1">
    <property type="protein sequence ID" value="Kaladp0100s0017.1.v1.1"/>
    <property type="gene ID" value="Kaladp0100s0017.v1.1"/>
</dbReference>
<keyword evidence="8 13" id="KW-0560">Oxidoreductase</keyword>
<evidence type="ECO:0000256" key="3">
    <source>
        <dbReference type="ARBA" id="ARBA00010617"/>
    </source>
</evidence>
<evidence type="ECO:0000256" key="2">
    <source>
        <dbReference type="ARBA" id="ARBA00004167"/>
    </source>
</evidence>
<dbReference type="Gramene" id="Kaladp0100s0017.1.v1.1">
    <property type="protein sequence ID" value="Kaladp0100s0017.1.v1.1"/>
    <property type="gene ID" value="Kaladp0100s0017.v1.1"/>
</dbReference>
<comment type="similarity">
    <text evidence="3 13">Belongs to the cytochrome P450 family.</text>
</comment>
<evidence type="ECO:0000256" key="5">
    <source>
        <dbReference type="ARBA" id="ARBA00022692"/>
    </source>
</evidence>
<feature type="binding site" description="axial binding residue" evidence="12">
    <location>
        <position position="438"/>
    </location>
    <ligand>
        <name>heme</name>
        <dbReference type="ChEBI" id="CHEBI:30413"/>
    </ligand>
    <ligandPart>
        <name>Fe</name>
        <dbReference type="ChEBI" id="CHEBI:18248"/>
    </ligandPart>
</feature>